<name>A0A4Y2C0K0_ARAVE</name>
<dbReference type="Proteomes" id="UP000499080">
    <property type="component" value="Unassembled WGS sequence"/>
</dbReference>
<gene>
    <name evidence="1" type="ORF">AVEN_84956_1</name>
</gene>
<protein>
    <submittedName>
        <fullName evidence="1">Uncharacterized protein</fullName>
    </submittedName>
</protein>
<reference evidence="1 2" key="1">
    <citation type="journal article" date="2019" name="Sci. Rep.">
        <title>Orb-weaving spider Araneus ventricosus genome elucidates the spidroin gene catalogue.</title>
        <authorList>
            <person name="Kono N."/>
            <person name="Nakamura H."/>
            <person name="Ohtoshi R."/>
            <person name="Moran D.A.P."/>
            <person name="Shinohara A."/>
            <person name="Yoshida Y."/>
            <person name="Fujiwara M."/>
            <person name="Mori M."/>
            <person name="Tomita M."/>
            <person name="Arakawa K."/>
        </authorList>
    </citation>
    <scope>NUCLEOTIDE SEQUENCE [LARGE SCALE GENOMIC DNA]</scope>
</reference>
<dbReference type="AlphaFoldDB" id="A0A4Y2C0K0"/>
<accession>A0A4Y2C0K0</accession>
<comment type="caution">
    <text evidence="1">The sequence shown here is derived from an EMBL/GenBank/DDBJ whole genome shotgun (WGS) entry which is preliminary data.</text>
</comment>
<dbReference type="EMBL" id="BGPR01000128">
    <property type="protein sequence ID" value="GBL97255.1"/>
    <property type="molecule type" value="Genomic_DNA"/>
</dbReference>
<evidence type="ECO:0000313" key="1">
    <source>
        <dbReference type="EMBL" id="GBL97255.1"/>
    </source>
</evidence>
<proteinExistence type="predicted"/>
<sequence>MSIPSYLKLNRVILALPWHSGFLNDRHCNSSSTEAGVLIVIIDRSRRKVTRLQLFLYPREARTRLLILRLLIREFAVPLGSLYQGTVKSTFQLISLSEIPIMM</sequence>
<evidence type="ECO:0000313" key="2">
    <source>
        <dbReference type="Proteomes" id="UP000499080"/>
    </source>
</evidence>
<organism evidence="1 2">
    <name type="scientific">Araneus ventricosus</name>
    <name type="common">Orbweaver spider</name>
    <name type="synonym">Epeira ventricosa</name>
    <dbReference type="NCBI Taxonomy" id="182803"/>
    <lineage>
        <taxon>Eukaryota</taxon>
        <taxon>Metazoa</taxon>
        <taxon>Ecdysozoa</taxon>
        <taxon>Arthropoda</taxon>
        <taxon>Chelicerata</taxon>
        <taxon>Arachnida</taxon>
        <taxon>Araneae</taxon>
        <taxon>Araneomorphae</taxon>
        <taxon>Entelegynae</taxon>
        <taxon>Araneoidea</taxon>
        <taxon>Araneidae</taxon>
        <taxon>Araneus</taxon>
    </lineage>
</organism>
<keyword evidence="2" id="KW-1185">Reference proteome</keyword>